<feature type="transmembrane region" description="Helical" evidence="1">
    <location>
        <begin position="40"/>
        <end position="58"/>
    </location>
</feature>
<keyword evidence="1" id="KW-0812">Transmembrane</keyword>
<keyword evidence="3" id="KW-0548">Nucleotidyltransferase</keyword>
<name>A0ABU2K8P6_9ACTN</name>
<accession>A0ABU2K8P6</accession>
<dbReference type="NCBIfam" id="TIGR00254">
    <property type="entry name" value="GGDEF"/>
    <property type="match status" value="1"/>
</dbReference>
<feature type="transmembrane region" description="Helical" evidence="1">
    <location>
        <begin position="7"/>
        <end position="28"/>
    </location>
</feature>
<proteinExistence type="predicted"/>
<sequence length="311" mass="32442">MDGQRRAPAATLLAALYVVSGVLCFAGAARPLDPDTPVGLLWALGTVGLVVGAGIAALGRDLRPWVIHCALALLSVLIGVLAWRSATPVGVVGLGPAMIAVALCAAHVLALPAVRVHAGLLVVAASAGAAAAEPSGFLQPWLALVVTVLALAEAQGRLARRLRNAADTDPLTGVANRRAWEAETSRHLAGALRSGEPLSVAILDLDDFKTVNDRDGHGAGDALLRELAAGWTSRLRRADLLGRYGGDEFVLCLPATDERGARELLARLEETHDFRWSVGLATLEPGDTLAGVLQRADADLYTRKRAGRRAG</sequence>
<dbReference type="InterPro" id="IPR029787">
    <property type="entry name" value="Nucleotide_cyclase"/>
</dbReference>
<dbReference type="Gene3D" id="3.30.70.270">
    <property type="match status" value="1"/>
</dbReference>
<dbReference type="PANTHER" id="PTHR45138:SF9">
    <property type="entry name" value="DIGUANYLATE CYCLASE DGCM-RELATED"/>
    <property type="match status" value="1"/>
</dbReference>
<dbReference type="InterPro" id="IPR043128">
    <property type="entry name" value="Rev_trsase/Diguanyl_cyclase"/>
</dbReference>
<feature type="transmembrane region" description="Helical" evidence="1">
    <location>
        <begin position="116"/>
        <end position="132"/>
    </location>
</feature>
<evidence type="ECO:0000256" key="1">
    <source>
        <dbReference type="SAM" id="Phobius"/>
    </source>
</evidence>
<comment type="caution">
    <text evidence="3">The sequence shown here is derived from an EMBL/GenBank/DDBJ whole genome shotgun (WGS) entry which is preliminary data.</text>
</comment>
<dbReference type="SUPFAM" id="SSF55073">
    <property type="entry name" value="Nucleotide cyclase"/>
    <property type="match status" value="1"/>
</dbReference>
<feature type="domain" description="GGDEF" evidence="2">
    <location>
        <begin position="196"/>
        <end position="311"/>
    </location>
</feature>
<feature type="transmembrane region" description="Helical" evidence="1">
    <location>
        <begin position="138"/>
        <end position="154"/>
    </location>
</feature>
<keyword evidence="1" id="KW-0472">Membrane</keyword>
<dbReference type="GO" id="GO:0052621">
    <property type="term" value="F:diguanylate cyclase activity"/>
    <property type="evidence" value="ECO:0007669"/>
    <property type="project" value="UniProtKB-EC"/>
</dbReference>
<dbReference type="SMART" id="SM00267">
    <property type="entry name" value="GGDEF"/>
    <property type="match status" value="1"/>
</dbReference>
<keyword evidence="4" id="KW-1185">Reference proteome</keyword>
<evidence type="ECO:0000259" key="2">
    <source>
        <dbReference type="PROSITE" id="PS50887"/>
    </source>
</evidence>
<gene>
    <name evidence="3" type="ORF">RM425_11750</name>
</gene>
<evidence type="ECO:0000313" key="4">
    <source>
        <dbReference type="Proteomes" id="UP001183222"/>
    </source>
</evidence>
<dbReference type="RefSeq" id="WP_311345391.1">
    <property type="nucleotide sequence ID" value="NZ_JAVREI010000007.1"/>
</dbReference>
<dbReference type="Pfam" id="PF00990">
    <property type="entry name" value="GGDEF"/>
    <property type="match status" value="1"/>
</dbReference>
<dbReference type="Proteomes" id="UP001183222">
    <property type="component" value="Unassembled WGS sequence"/>
</dbReference>
<reference evidence="4" key="1">
    <citation type="submission" date="2023-07" db="EMBL/GenBank/DDBJ databases">
        <title>30 novel species of actinomycetes from the DSMZ collection.</title>
        <authorList>
            <person name="Nouioui I."/>
        </authorList>
    </citation>
    <scope>NUCLEOTIDE SEQUENCE [LARGE SCALE GENOMIC DNA]</scope>
    <source>
        <strain evidence="4">DSM 46792</strain>
    </source>
</reference>
<organism evidence="3 4">
    <name type="scientific">Blastococcus goldschmidtiae</name>
    <dbReference type="NCBI Taxonomy" id="3075546"/>
    <lineage>
        <taxon>Bacteria</taxon>
        <taxon>Bacillati</taxon>
        <taxon>Actinomycetota</taxon>
        <taxon>Actinomycetes</taxon>
        <taxon>Geodermatophilales</taxon>
        <taxon>Geodermatophilaceae</taxon>
        <taxon>Blastococcus</taxon>
    </lineage>
</organism>
<dbReference type="PANTHER" id="PTHR45138">
    <property type="entry name" value="REGULATORY COMPONENTS OF SENSORY TRANSDUCTION SYSTEM"/>
    <property type="match status" value="1"/>
</dbReference>
<dbReference type="EC" id="2.7.7.65" evidence="3"/>
<dbReference type="CDD" id="cd01949">
    <property type="entry name" value="GGDEF"/>
    <property type="match status" value="1"/>
</dbReference>
<protein>
    <submittedName>
        <fullName evidence="3">GGDEF domain-containing protein</fullName>
        <ecNumber evidence="3">2.7.7.65</ecNumber>
    </submittedName>
</protein>
<feature type="transmembrane region" description="Helical" evidence="1">
    <location>
        <begin position="89"/>
        <end position="109"/>
    </location>
</feature>
<dbReference type="InterPro" id="IPR000160">
    <property type="entry name" value="GGDEF_dom"/>
</dbReference>
<feature type="transmembrane region" description="Helical" evidence="1">
    <location>
        <begin position="65"/>
        <end position="83"/>
    </location>
</feature>
<evidence type="ECO:0000313" key="3">
    <source>
        <dbReference type="EMBL" id="MDT0276574.1"/>
    </source>
</evidence>
<keyword evidence="1" id="KW-1133">Transmembrane helix</keyword>
<dbReference type="InterPro" id="IPR050469">
    <property type="entry name" value="Diguanylate_Cyclase"/>
</dbReference>
<dbReference type="EMBL" id="JAVREI010000007">
    <property type="protein sequence ID" value="MDT0276574.1"/>
    <property type="molecule type" value="Genomic_DNA"/>
</dbReference>
<keyword evidence="3" id="KW-0808">Transferase</keyword>
<dbReference type="PROSITE" id="PS50887">
    <property type="entry name" value="GGDEF"/>
    <property type="match status" value="1"/>
</dbReference>